<sequence length="193" mass="21100">LLTNAETCPGVEKVSISSPRPELGLVSGVTLTASDILDVKDAPDLMPPHGIFMVKGWSRSVAAIAIMACAWTTPSFREVTSSLQEMVKSSGAQYVCVICIGPNRPFLCKHADGELLQALETSVPPLDVSTIAIFRPSLSRYEKQVADIKVKDDEKYAEAVARATFTHLEQQLKSDLALMENFLEQKAIHSKRQ</sequence>
<dbReference type="EMBL" id="CAXAMN010026676">
    <property type="protein sequence ID" value="CAK9104883.1"/>
    <property type="molecule type" value="Genomic_DNA"/>
</dbReference>
<organism evidence="2 5">
    <name type="scientific">Durusdinium trenchii</name>
    <dbReference type="NCBI Taxonomy" id="1381693"/>
    <lineage>
        <taxon>Eukaryota</taxon>
        <taxon>Sar</taxon>
        <taxon>Alveolata</taxon>
        <taxon>Dinophyceae</taxon>
        <taxon>Suessiales</taxon>
        <taxon>Symbiodiniaceae</taxon>
        <taxon>Durusdinium</taxon>
    </lineage>
</organism>
<gene>
    <name evidence="2" type="ORF">CCMP2556_LOCUS49131</name>
    <name evidence="3" type="ORF">CCMP2556_LOCUS49132</name>
    <name evidence="4" type="ORF">CCMP2556_LOCUS51318</name>
</gene>
<dbReference type="PROSITE" id="PS50073">
    <property type="entry name" value="COPPER_FIST_2"/>
    <property type="match status" value="1"/>
</dbReference>
<dbReference type="EMBL" id="CAXAMN010027383">
    <property type="protein sequence ID" value="CAK9110384.1"/>
    <property type="molecule type" value="Genomic_DNA"/>
</dbReference>
<evidence type="ECO:0000313" key="4">
    <source>
        <dbReference type="EMBL" id="CAK9110384.1"/>
    </source>
</evidence>
<feature type="domain" description="Copper-fist" evidence="1">
    <location>
        <begin position="86"/>
        <end position="125"/>
    </location>
</feature>
<evidence type="ECO:0000313" key="2">
    <source>
        <dbReference type="EMBL" id="CAK9104881.1"/>
    </source>
</evidence>
<accession>A0ABP0RW71</accession>
<evidence type="ECO:0000313" key="5">
    <source>
        <dbReference type="Proteomes" id="UP001642484"/>
    </source>
</evidence>
<keyword evidence="5" id="KW-1185">Reference proteome</keyword>
<evidence type="ECO:0000313" key="3">
    <source>
        <dbReference type="EMBL" id="CAK9104883.1"/>
    </source>
</evidence>
<comment type="caution">
    <text evidence="2">The sequence shown here is derived from an EMBL/GenBank/DDBJ whole genome shotgun (WGS) entry which is preliminary data.</text>
</comment>
<reference evidence="2 5" key="1">
    <citation type="submission" date="2024-02" db="EMBL/GenBank/DDBJ databases">
        <authorList>
            <person name="Chen Y."/>
            <person name="Shah S."/>
            <person name="Dougan E. K."/>
            <person name="Thang M."/>
            <person name="Chan C."/>
        </authorList>
    </citation>
    <scope>NUCLEOTIDE SEQUENCE [LARGE SCALE GENOMIC DNA]</scope>
</reference>
<dbReference type="EMBL" id="CAXAMN010026674">
    <property type="protein sequence ID" value="CAK9104881.1"/>
    <property type="molecule type" value="Genomic_DNA"/>
</dbReference>
<name>A0ABP0RW71_9DINO</name>
<protein>
    <recommendedName>
        <fullName evidence="1">Copper-fist domain-containing protein</fullName>
    </recommendedName>
</protein>
<evidence type="ECO:0000259" key="1">
    <source>
        <dbReference type="PROSITE" id="PS50073"/>
    </source>
</evidence>
<dbReference type="Proteomes" id="UP001642484">
    <property type="component" value="Unassembled WGS sequence"/>
</dbReference>
<feature type="non-terminal residue" evidence="2">
    <location>
        <position position="193"/>
    </location>
</feature>
<proteinExistence type="predicted"/>
<feature type="non-terminal residue" evidence="2">
    <location>
        <position position="1"/>
    </location>
</feature>
<dbReference type="InterPro" id="IPR001083">
    <property type="entry name" value="Cu_fist_DNA-bd_dom"/>
</dbReference>